<evidence type="ECO:0000313" key="6">
    <source>
        <dbReference type="EMBL" id="VBB18121.1"/>
    </source>
</evidence>
<dbReference type="Pfam" id="PF01040">
    <property type="entry name" value="UbiA"/>
    <property type="match status" value="1"/>
</dbReference>
<keyword evidence="6" id="KW-0808">Transferase</keyword>
<organism evidence="6 7">
    <name type="scientific">Yasminevirus sp. GU-2018</name>
    <dbReference type="NCBI Taxonomy" id="2420051"/>
    <lineage>
        <taxon>Viruses</taxon>
        <taxon>Varidnaviria</taxon>
        <taxon>Bamfordvirae</taxon>
        <taxon>Nucleocytoviricota</taxon>
        <taxon>Megaviricetes</taxon>
        <taxon>Imitervirales</taxon>
        <taxon>Mimiviridae</taxon>
        <taxon>Klosneuvirinae</taxon>
        <taxon>Yasminevirus</taxon>
        <taxon>Yasminevirus saudimassiliense</taxon>
    </lineage>
</organism>
<keyword evidence="4 5" id="KW-0472">Membrane</keyword>
<dbReference type="EMBL" id="UPSH01000001">
    <property type="protein sequence ID" value="VBB18121.1"/>
    <property type="molecule type" value="Genomic_DNA"/>
</dbReference>
<accession>A0A5K0U991</accession>
<feature type="transmembrane region" description="Helical" evidence="5">
    <location>
        <begin position="117"/>
        <end position="134"/>
    </location>
</feature>
<dbReference type="GO" id="GO:0016765">
    <property type="term" value="F:transferase activity, transferring alkyl or aryl (other than methyl) groups"/>
    <property type="evidence" value="ECO:0007669"/>
    <property type="project" value="InterPro"/>
</dbReference>
<reference evidence="6 7" key="1">
    <citation type="submission" date="2018-10" db="EMBL/GenBank/DDBJ databases">
        <authorList>
            <consortium name="IHU Genomes"/>
        </authorList>
    </citation>
    <scope>NUCLEOTIDE SEQUENCE [LARGE SCALE GENOMIC DNA]</scope>
    <source>
        <strain evidence="6 7">A1</strain>
    </source>
</reference>
<feature type="transmembrane region" description="Helical" evidence="5">
    <location>
        <begin position="149"/>
        <end position="168"/>
    </location>
</feature>
<dbReference type="InterPro" id="IPR000537">
    <property type="entry name" value="UbiA_prenyltransferase"/>
</dbReference>
<dbReference type="Proteomes" id="UP000594342">
    <property type="component" value="Unassembled WGS sequence"/>
</dbReference>
<comment type="caution">
    <text evidence="6">The sequence shown here is derived from an EMBL/GenBank/DDBJ whole genome shotgun (WGS) entry which is preliminary data.</text>
</comment>
<comment type="subcellular location">
    <subcellularLocation>
        <location evidence="1">Membrane</location>
        <topology evidence="1">Multi-pass membrane protein</topology>
    </subcellularLocation>
</comment>
<proteinExistence type="predicted"/>
<evidence type="ECO:0000256" key="3">
    <source>
        <dbReference type="ARBA" id="ARBA00022989"/>
    </source>
</evidence>
<feature type="transmembrane region" description="Helical" evidence="5">
    <location>
        <begin position="241"/>
        <end position="258"/>
    </location>
</feature>
<keyword evidence="3 5" id="KW-1133">Transmembrane helix</keyword>
<evidence type="ECO:0000256" key="2">
    <source>
        <dbReference type="ARBA" id="ARBA00022692"/>
    </source>
</evidence>
<protein>
    <submittedName>
        <fullName evidence="6">Putative UbiA prenyltransferase</fullName>
    </submittedName>
</protein>
<feature type="transmembrane region" description="Helical" evidence="5">
    <location>
        <begin position="189"/>
        <end position="209"/>
    </location>
</feature>
<keyword evidence="2 5" id="KW-0812">Transmembrane</keyword>
<sequence>MQVIRYLSLNTTYFLVYLFLMLTETVSVGSATVVGCSTHLFYTIDRVVGALKEKDSSERVTFIRRNLKYIVLVSLVEFIILLTLILNSFNLMIYYGIFLCFCVFYDLIKKIPLVKSFFVGFCWANIVVIIPLVLELEFHMIELLYPSTIVKFLITMMLGIASVSMRDIDDCEIDKINGVVTFPTVYGKTNSIIICNMMFLITVLFEYVLMYFTEAYRYNILIVHTIFMMMFSVTRAWDRKHLLDLMFFVLFVFYSMFIE</sequence>
<evidence type="ECO:0000256" key="5">
    <source>
        <dbReference type="SAM" id="Phobius"/>
    </source>
</evidence>
<feature type="transmembrane region" description="Helical" evidence="5">
    <location>
        <begin position="215"/>
        <end position="234"/>
    </location>
</feature>
<feature type="transmembrane region" description="Helical" evidence="5">
    <location>
        <begin position="14"/>
        <end position="42"/>
    </location>
</feature>
<evidence type="ECO:0000256" key="4">
    <source>
        <dbReference type="ARBA" id="ARBA00023136"/>
    </source>
</evidence>
<gene>
    <name evidence="6" type="ORF">YASMINEVIRUS_584</name>
</gene>
<feature type="transmembrane region" description="Helical" evidence="5">
    <location>
        <begin position="69"/>
        <end position="86"/>
    </location>
</feature>
<name>A0A5K0U991_9VIRU</name>
<evidence type="ECO:0000313" key="7">
    <source>
        <dbReference type="Proteomes" id="UP000594342"/>
    </source>
</evidence>
<dbReference type="GO" id="GO:0016020">
    <property type="term" value="C:membrane"/>
    <property type="evidence" value="ECO:0007669"/>
    <property type="project" value="UniProtKB-SubCell"/>
</dbReference>
<evidence type="ECO:0000256" key="1">
    <source>
        <dbReference type="ARBA" id="ARBA00004141"/>
    </source>
</evidence>
<keyword evidence="7" id="KW-1185">Reference proteome</keyword>